<dbReference type="KEGG" id="bman:114250493"/>
<keyword evidence="2" id="KW-1185">Reference proteome</keyword>
<keyword evidence="1" id="KW-0732">Signal</keyword>
<evidence type="ECO:0000313" key="2">
    <source>
        <dbReference type="Proteomes" id="UP000504629"/>
    </source>
</evidence>
<evidence type="ECO:0000256" key="1">
    <source>
        <dbReference type="SAM" id="SignalP"/>
    </source>
</evidence>
<dbReference type="GeneID" id="114250493"/>
<dbReference type="Proteomes" id="UP000504629">
    <property type="component" value="Unplaced"/>
</dbReference>
<dbReference type="OrthoDB" id="7330171at2759"/>
<dbReference type="RefSeq" id="XP_028040188.1">
    <property type="nucleotide sequence ID" value="XM_028184387.1"/>
</dbReference>
<proteinExistence type="predicted"/>
<gene>
    <name evidence="3" type="primary">LOC114250493</name>
</gene>
<dbReference type="AlphaFoldDB" id="A0A6J2KF11"/>
<reference evidence="3" key="1">
    <citation type="submission" date="2025-08" db="UniProtKB">
        <authorList>
            <consortium name="RefSeq"/>
        </authorList>
    </citation>
    <scope>IDENTIFICATION</scope>
    <source>
        <tissue evidence="3">Silk gland</tissue>
    </source>
</reference>
<name>A0A6J2KF11_BOMMA</name>
<organism evidence="2 3">
    <name type="scientific">Bombyx mandarina</name>
    <name type="common">Wild silk moth</name>
    <name type="synonym">Wild silkworm</name>
    <dbReference type="NCBI Taxonomy" id="7092"/>
    <lineage>
        <taxon>Eukaryota</taxon>
        <taxon>Metazoa</taxon>
        <taxon>Ecdysozoa</taxon>
        <taxon>Arthropoda</taxon>
        <taxon>Hexapoda</taxon>
        <taxon>Insecta</taxon>
        <taxon>Pterygota</taxon>
        <taxon>Neoptera</taxon>
        <taxon>Endopterygota</taxon>
        <taxon>Lepidoptera</taxon>
        <taxon>Glossata</taxon>
        <taxon>Ditrysia</taxon>
        <taxon>Bombycoidea</taxon>
        <taxon>Bombycidae</taxon>
        <taxon>Bombycinae</taxon>
        <taxon>Bombyx</taxon>
    </lineage>
</organism>
<accession>A0A6J2KF11</accession>
<feature type="signal peptide" evidence="1">
    <location>
        <begin position="1"/>
        <end position="24"/>
    </location>
</feature>
<protein>
    <submittedName>
        <fullName evidence="3">Uncharacterized protein LOC114250493</fullName>
    </submittedName>
</protein>
<sequence>MLVKKTRNVIFLLLSRMMTMYAATLQLQSIQPLLQTQSSLQQQLLALQQLQLIQKLNALQAPKLTKPRPLLILLPKMHANTENLYKNLEKANIQEDHVIKSTFEDGDTDSIVIDAEREQQTENGQKAILLIPNDARFSIGGFISSIPFLPIEINVPDSISWVYNGISSIISGIGQRFRPQNTDEMEDMGQGGQDLRVNLPHIRQVMPIIVMPMGQALQ</sequence>
<feature type="chain" id="PRO_5027097682" evidence="1">
    <location>
        <begin position="25"/>
        <end position="218"/>
    </location>
</feature>
<evidence type="ECO:0000313" key="3">
    <source>
        <dbReference type="RefSeq" id="XP_028040188.1"/>
    </source>
</evidence>